<name>A0A0D6ZBP7_9BACI</name>
<dbReference type="EMBL" id="JXIQ01000030">
    <property type="protein sequence ID" value="KIY22942.1"/>
    <property type="molecule type" value="Genomic_DNA"/>
</dbReference>
<organism evidence="1 2">
    <name type="scientific">Mesobacillus subterraneus</name>
    <dbReference type="NCBI Taxonomy" id="285983"/>
    <lineage>
        <taxon>Bacteria</taxon>
        <taxon>Bacillati</taxon>
        <taxon>Bacillota</taxon>
        <taxon>Bacilli</taxon>
        <taxon>Bacillales</taxon>
        <taxon>Bacillaceae</taxon>
        <taxon>Mesobacillus</taxon>
    </lineage>
</organism>
<dbReference type="AlphaFoldDB" id="A0A0D6ZBP7"/>
<evidence type="ECO:0000313" key="2">
    <source>
        <dbReference type="Proteomes" id="UP000032512"/>
    </source>
</evidence>
<protein>
    <submittedName>
        <fullName evidence="1">Uncharacterized protein</fullName>
    </submittedName>
</protein>
<gene>
    <name evidence="1" type="ORF">UB32_05465</name>
</gene>
<reference evidence="1 2" key="1">
    <citation type="submission" date="2015-01" db="EMBL/GenBank/DDBJ databases">
        <title>Draft genome sequences of the supercritical CO2 tolerant bacteria Bacillus subterraneus MITOT1 and Bacillus cereus MIT0214.</title>
        <authorList>
            <person name="Peet K.C."/>
            <person name="Thompson J.R."/>
        </authorList>
    </citation>
    <scope>NUCLEOTIDE SEQUENCE [LARGE SCALE GENOMIC DNA]</scope>
    <source>
        <strain evidence="1 2">MITOT1</strain>
    </source>
</reference>
<comment type="caution">
    <text evidence="1">The sequence shown here is derived from an EMBL/GenBank/DDBJ whole genome shotgun (WGS) entry which is preliminary data.</text>
</comment>
<dbReference type="PATRIC" id="fig|285983.3.peg.3647"/>
<evidence type="ECO:0000313" key="1">
    <source>
        <dbReference type="EMBL" id="KIY22942.1"/>
    </source>
</evidence>
<dbReference type="Proteomes" id="UP000032512">
    <property type="component" value="Unassembled WGS sequence"/>
</dbReference>
<accession>A0A0D6ZBP7</accession>
<keyword evidence="2" id="KW-1185">Reference proteome</keyword>
<proteinExistence type="predicted"/>
<sequence length="72" mass="7907">MSIDIKEYLTGPADLILPGKLSNFPAFLLFVGQVNAEQPAVNQFVKFPVWQSSSYRRATLVGAEQGTFAFLA</sequence>